<dbReference type="AlphaFoldDB" id="A0A4Q2R7N7"/>
<evidence type="ECO:0000313" key="3">
    <source>
        <dbReference type="EMBL" id="RYB01763.1"/>
    </source>
</evidence>
<feature type="compositionally biased region" description="Polar residues" evidence="1">
    <location>
        <begin position="114"/>
        <end position="128"/>
    </location>
</feature>
<organism evidence="3 4">
    <name type="scientific">Lichenibacterium ramalinae</name>
    <dbReference type="NCBI Taxonomy" id="2316527"/>
    <lineage>
        <taxon>Bacteria</taxon>
        <taxon>Pseudomonadati</taxon>
        <taxon>Pseudomonadota</taxon>
        <taxon>Alphaproteobacteria</taxon>
        <taxon>Hyphomicrobiales</taxon>
        <taxon>Lichenihabitantaceae</taxon>
        <taxon>Lichenibacterium</taxon>
    </lineage>
</organism>
<accession>A0A4Q2R7N7</accession>
<dbReference type="InterPro" id="IPR037401">
    <property type="entry name" value="SnoaL-like"/>
</dbReference>
<evidence type="ECO:0000256" key="1">
    <source>
        <dbReference type="SAM" id="MobiDB-lite"/>
    </source>
</evidence>
<dbReference type="Gene3D" id="3.10.450.50">
    <property type="match status" value="2"/>
</dbReference>
<dbReference type="Pfam" id="PF12680">
    <property type="entry name" value="SnoaL_2"/>
    <property type="match status" value="1"/>
</dbReference>
<protein>
    <recommendedName>
        <fullName evidence="2">SnoaL-like domain-containing protein</fullName>
    </recommendedName>
</protein>
<feature type="domain" description="SnoaL-like" evidence="2">
    <location>
        <begin position="10"/>
        <end position="101"/>
    </location>
</feature>
<proteinExistence type="predicted"/>
<dbReference type="Proteomes" id="UP000289411">
    <property type="component" value="Unassembled WGS sequence"/>
</dbReference>
<comment type="caution">
    <text evidence="3">The sequence shown here is derived from an EMBL/GenBank/DDBJ whole genome shotgun (WGS) entry which is preliminary data.</text>
</comment>
<dbReference type="InterPro" id="IPR032710">
    <property type="entry name" value="NTF2-like_dom_sf"/>
</dbReference>
<gene>
    <name evidence="3" type="ORF">D3272_24445</name>
</gene>
<dbReference type="SUPFAM" id="SSF54427">
    <property type="entry name" value="NTF2-like"/>
    <property type="match status" value="2"/>
</dbReference>
<feature type="region of interest" description="Disordered" evidence="1">
    <location>
        <begin position="109"/>
        <end position="132"/>
    </location>
</feature>
<reference evidence="3 4" key="2">
    <citation type="submission" date="2019-02" db="EMBL/GenBank/DDBJ databases">
        <title>'Lichenibacterium ramalinii' gen. nov. sp. nov., 'Lichenibacterium minor' gen. nov. sp. nov.</title>
        <authorList>
            <person name="Pankratov T."/>
        </authorList>
    </citation>
    <scope>NUCLEOTIDE SEQUENCE [LARGE SCALE GENOMIC DNA]</scope>
    <source>
        <strain evidence="3 4">RmlP001</strain>
    </source>
</reference>
<evidence type="ECO:0000313" key="4">
    <source>
        <dbReference type="Proteomes" id="UP000289411"/>
    </source>
</evidence>
<sequence>MAATNIEKATALLRAVASGDADLAIRHVSPDGFVQHDPLIADGPAGLCAQASRATGDDRPDIVRVLEDGPFVVVHGWTGVGDEGEVFFAVFRFADGLLVEHWRFAAPVAPPNASGHSQTDGPTESDGNQDTDRTKALVRDYYETVHLGGQHDRIYRYMADGKQIRHEPGVRDGVAAFTLDLAVLVRSKTIDAIVLFAGQGDLVFIAARGTHDGEPCAYIDLYRVAAGKLVEHWGFPQAIPPREAWMNSNGLI</sequence>
<evidence type="ECO:0000259" key="2">
    <source>
        <dbReference type="Pfam" id="PF12680"/>
    </source>
</evidence>
<reference evidence="3 4" key="1">
    <citation type="submission" date="2018-09" db="EMBL/GenBank/DDBJ databases">
        <authorList>
            <person name="Grouzdev D.S."/>
            <person name="Krutkina M.S."/>
        </authorList>
    </citation>
    <scope>NUCLEOTIDE SEQUENCE [LARGE SCALE GENOMIC DNA]</scope>
    <source>
        <strain evidence="3 4">RmlP001</strain>
    </source>
</reference>
<name>A0A4Q2R7N7_9HYPH</name>
<keyword evidence="4" id="KW-1185">Reference proteome</keyword>
<dbReference type="EMBL" id="QYBC01000029">
    <property type="protein sequence ID" value="RYB01763.1"/>
    <property type="molecule type" value="Genomic_DNA"/>
</dbReference>
<dbReference type="OrthoDB" id="9812089at2"/>
<dbReference type="RefSeq" id="WP_129221857.1">
    <property type="nucleotide sequence ID" value="NZ_QYBC01000029.1"/>
</dbReference>